<feature type="region of interest" description="Disordered" evidence="9">
    <location>
        <begin position="844"/>
        <end position="881"/>
    </location>
</feature>
<dbReference type="InterPro" id="IPR049730">
    <property type="entry name" value="SNF2/RAD54-like_C"/>
</dbReference>
<dbReference type="PROSITE" id="PS50105">
    <property type="entry name" value="SAM_DOMAIN"/>
    <property type="match status" value="1"/>
</dbReference>
<dbReference type="PROSITE" id="PS51192">
    <property type="entry name" value="HELICASE_ATP_BIND_1"/>
    <property type="match status" value="1"/>
</dbReference>
<feature type="compositionally biased region" description="Polar residues" evidence="9">
    <location>
        <begin position="562"/>
        <end position="572"/>
    </location>
</feature>
<evidence type="ECO:0000256" key="8">
    <source>
        <dbReference type="ARBA" id="ARBA00023242"/>
    </source>
</evidence>
<feature type="region of interest" description="Disordered" evidence="9">
    <location>
        <begin position="539"/>
        <end position="704"/>
    </location>
</feature>
<evidence type="ECO:0000259" key="10">
    <source>
        <dbReference type="PROSITE" id="PS50105"/>
    </source>
</evidence>
<feature type="compositionally biased region" description="Polar residues" evidence="9">
    <location>
        <begin position="180"/>
        <end position="194"/>
    </location>
</feature>
<evidence type="ECO:0000259" key="12">
    <source>
        <dbReference type="PROSITE" id="PS51194"/>
    </source>
</evidence>
<dbReference type="InterPro" id="IPR027417">
    <property type="entry name" value="P-loop_NTPase"/>
</dbReference>
<keyword evidence="7" id="KW-0238">DNA-binding</keyword>
<dbReference type="Gene3D" id="1.10.150.50">
    <property type="entry name" value="Transcription Factor, Ets-1"/>
    <property type="match status" value="1"/>
</dbReference>
<evidence type="ECO:0000256" key="4">
    <source>
        <dbReference type="ARBA" id="ARBA00022801"/>
    </source>
</evidence>
<dbReference type="InterPro" id="IPR013761">
    <property type="entry name" value="SAM/pointed_sf"/>
</dbReference>
<feature type="domain" description="SAM" evidence="10">
    <location>
        <begin position="10"/>
        <end position="90"/>
    </location>
</feature>
<keyword evidence="4" id="KW-0378">Hydrolase</keyword>
<dbReference type="Pfam" id="PF24580">
    <property type="entry name" value="DUF7607"/>
    <property type="match status" value="1"/>
</dbReference>
<dbReference type="InterPro" id="IPR014001">
    <property type="entry name" value="Helicase_ATP-bd"/>
</dbReference>
<evidence type="ECO:0000313" key="14">
    <source>
        <dbReference type="Proteomes" id="UP000248423"/>
    </source>
</evidence>
<dbReference type="EMBL" id="KZ826324">
    <property type="protein sequence ID" value="PYI09984.1"/>
    <property type="molecule type" value="Genomic_DNA"/>
</dbReference>
<organism evidence="13 14">
    <name type="scientific">Aspergillus sclerotiicarbonarius (strain CBS 121057 / IBT 28362)</name>
    <dbReference type="NCBI Taxonomy" id="1448318"/>
    <lineage>
        <taxon>Eukaryota</taxon>
        <taxon>Fungi</taxon>
        <taxon>Dikarya</taxon>
        <taxon>Ascomycota</taxon>
        <taxon>Pezizomycotina</taxon>
        <taxon>Eurotiomycetes</taxon>
        <taxon>Eurotiomycetidae</taxon>
        <taxon>Eurotiales</taxon>
        <taxon>Aspergillaceae</taxon>
        <taxon>Aspergillus</taxon>
        <taxon>Aspergillus subgen. Circumdati</taxon>
    </lineage>
</organism>
<feature type="region of interest" description="Disordered" evidence="9">
    <location>
        <begin position="381"/>
        <end position="408"/>
    </location>
</feature>
<dbReference type="CDD" id="cd18793">
    <property type="entry name" value="SF2_C_SNF"/>
    <property type="match status" value="1"/>
</dbReference>
<evidence type="ECO:0000313" key="13">
    <source>
        <dbReference type="EMBL" id="PYI09984.1"/>
    </source>
</evidence>
<dbReference type="CDD" id="cd18007">
    <property type="entry name" value="DEXHc_ATRX-like"/>
    <property type="match status" value="1"/>
</dbReference>
<evidence type="ECO:0000256" key="2">
    <source>
        <dbReference type="ARBA" id="ARBA00007025"/>
    </source>
</evidence>
<keyword evidence="8" id="KW-0539">Nucleus</keyword>
<keyword evidence="5" id="KW-0347">Helicase</keyword>
<dbReference type="GO" id="GO:0004386">
    <property type="term" value="F:helicase activity"/>
    <property type="evidence" value="ECO:0007669"/>
    <property type="project" value="UniProtKB-KW"/>
</dbReference>
<feature type="region of interest" description="Disordered" evidence="9">
    <location>
        <begin position="1541"/>
        <end position="1562"/>
    </location>
</feature>
<accession>A0A319EYD5</accession>
<dbReference type="PANTHER" id="PTHR45797:SF1">
    <property type="entry name" value="HELICASE ARIP4"/>
    <property type="match status" value="1"/>
</dbReference>
<evidence type="ECO:0000256" key="1">
    <source>
        <dbReference type="ARBA" id="ARBA00004123"/>
    </source>
</evidence>
<dbReference type="GO" id="GO:0003677">
    <property type="term" value="F:DNA binding"/>
    <property type="evidence" value="ECO:0007669"/>
    <property type="project" value="UniProtKB-KW"/>
</dbReference>
<dbReference type="STRING" id="1448318.A0A319EYD5"/>
<feature type="domain" description="Helicase ATP-binding" evidence="11">
    <location>
        <begin position="946"/>
        <end position="1149"/>
    </location>
</feature>
<dbReference type="InterPro" id="IPR056026">
    <property type="entry name" value="DUF7607"/>
</dbReference>
<evidence type="ECO:0000256" key="5">
    <source>
        <dbReference type="ARBA" id="ARBA00022806"/>
    </source>
</evidence>
<feature type="compositionally biased region" description="Pro residues" evidence="9">
    <location>
        <begin position="1617"/>
        <end position="1628"/>
    </location>
</feature>
<dbReference type="InterPro" id="IPR001660">
    <property type="entry name" value="SAM"/>
</dbReference>
<dbReference type="InterPro" id="IPR038718">
    <property type="entry name" value="SNF2-like_sf"/>
</dbReference>
<dbReference type="InterPro" id="IPR001650">
    <property type="entry name" value="Helicase_C-like"/>
</dbReference>
<sequence length="1746" mass="196151">MHLGEDPLDWTVDEVVQFLCRNPQTPWARSSSRAPRPNPVTFEATLRENEVTGEVLLHDVDKETLRDDLGLRALGHRSSVLMAIRYLQRNSPKFQDSRTHLGAPPEDQYSAATPVFSQFNSPSYHIPPSQDVTPQRGAFPSPRLQTPTAPRGPLAGTSGNEQRSSTADDRRSDGTASHHGVTTQNEGSRAYSEQKSPERRTRPGEDMVVDGQGNKRRKLNLSSLNQDQNSDLPSKQKSRPQTAKEWYMGPDELNVSQLFYAFDSDENDQTFTMVGSKFPAAQRRFVNKSLGYSYKQRPVKLNSNQSALVPYRQLTKQTSKPSKKPLITDARSPMFCTLFTVSNGNVTVTKDELHKWPQLRQSETAESEKKADPYAYLLHRYPAQDDDDPDSYPLYGDSGSEGEFDEETWQEIEDERREPSPQQKRLTSAEVNSIIASCIAEFENDWLQHGKAKEEPKARRIWLAARRGKCTNEQIKNLTRDISLLERRLGVFTKAIREGEYNTPKELQTQCRSLENTVTNIQKQKWRISILEQEKCPPKISAPARVLPPKRQSPDEDGESLASDSDGASTGSLDDFIDHSDVFHGSPTPSSSDDDIISPSGARRKFRNRRVTARGHPFVESSSPSPAPVFEAPVECIDLTHDSPLPEDDEFRVETPPLNPPQPRTPQSEHIMSRDISPAPDLPPRVYSDKEAHSRTRKERSASLPDISDMDRLKETSWRILSERHDRRRLLAKLIISLADEERKRLVRNIPRYDVPDLQDLTFAALKQLIKKRDTMPDMEPLEGSLILRTASLFVSWINCVHYHMAKGMPRKDVKRAKTEISGFPEFYKELCARLDAYHTWEQNKQGESQETQSALGDTPHKKRKREVKESQTAKTTQQTAQLRVAVQENLRQKLERKLESMGVSNTDATHQAVSFGNPVIYLDPHIGQRVKPHQLNGVQFMWRELIEDETHQGCLLAHTMGLGKTMQVISLIVTIANAAASKDPEIRQKVPKDLLRSQTLILCPSSLIENWYEEFLMWTPKDSAVGPVNKVTSSASHPERMDTLAHWNEEGGVLLVSYDMFRTWVFNKETTKRPKPLSEKEHENIKKWLLEGARLIVADEAHKMKNPTSAITAAAMQFRSQSRIALTGSPLANNLVDYFTMVNWIAKGYLGEFTEFKANFLEPIEEGLYVDSTYTERRRSLVKLQVLNTILDPKINRADISVLAGSLPPKVEFVITVPLTDVQKAAYNLYVESVLHGTSDVSRVQLMSWLAILGLCCNHPACFRDKLLSRANDAQKLDKTIEGVEPAPGDEPITQLGLDVDNLVSEQERLFSAVLDMKAPVLSCRAQILDRIVAESVRAGDKVLVFSHSIPTLNYVEHLLKKSGWKYCRLDGQTPIASRQAATKQFNQGSAENVYLISTRAGGLGLNIFGANRVILFDFSFSPIWEEQAVGRAYRLGQKKPVFVYRFIAGGTFEENMYNKALFKTQLAFRVVDKKNPVRSAAKSLGDYLFPAKDVPQKDVTEFLGKDPEVLDKIIRIDADASERLIRKITLTETFQKDDNDKLTEEERNAAQQQLSDERLKRTDPVAYQRLIIERQRTLLAQNSLDQQAGSYMSPSSAMASYPPQYHAQPQRPQFSQPPQPSAPGPAIPASAHNVGPPALAPDTSFMQSTPAADVQPHLAIPGLGLLQKTHPHAQSEPVTPITNANFRSAPGSFSTGAPASSAPAQDYNNPTTLEQQESTTTTRGQSEPPQSSEESNKNASCRPQ</sequence>
<dbReference type="SMART" id="SM00490">
    <property type="entry name" value="HELICc"/>
    <property type="match status" value="1"/>
</dbReference>
<comment type="subcellular location">
    <subcellularLocation>
        <location evidence="1">Nucleus</location>
    </subcellularLocation>
</comment>
<feature type="compositionally biased region" description="Polar residues" evidence="9">
    <location>
        <begin position="844"/>
        <end position="856"/>
    </location>
</feature>
<name>A0A319EYD5_ASPSB</name>
<evidence type="ECO:0000259" key="11">
    <source>
        <dbReference type="PROSITE" id="PS51192"/>
    </source>
</evidence>
<dbReference type="Gene3D" id="3.40.50.300">
    <property type="entry name" value="P-loop containing nucleotide triphosphate hydrolases"/>
    <property type="match status" value="1"/>
</dbReference>
<dbReference type="Proteomes" id="UP000248423">
    <property type="component" value="Unassembled WGS sequence"/>
</dbReference>
<dbReference type="SUPFAM" id="SSF47769">
    <property type="entry name" value="SAM/Pointed domain"/>
    <property type="match status" value="1"/>
</dbReference>
<reference evidence="13 14" key="1">
    <citation type="submission" date="2018-02" db="EMBL/GenBank/DDBJ databases">
        <title>The genomes of Aspergillus section Nigri reveals drivers in fungal speciation.</title>
        <authorList>
            <consortium name="DOE Joint Genome Institute"/>
            <person name="Vesth T.C."/>
            <person name="Nybo J."/>
            <person name="Theobald S."/>
            <person name="Brandl J."/>
            <person name="Frisvad J.C."/>
            <person name="Nielsen K.F."/>
            <person name="Lyhne E.K."/>
            <person name="Kogle M.E."/>
            <person name="Kuo A."/>
            <person name="Riley R."/>
            <person name="Clum A."/>
            <person name="Nolan M."/>
            <person name="Lipzen A."/>
            <person name="Salamov A."/>
            <person name="Henrissat B."/>
            <person name="Wiebenga A."/>
            <person name="De vries R.P."/>
            <person name="Grigoriev I.V."/>
            <person name="Mortensen U.H."/>
            <person name="Andersen M.R."/>
            <person name="Baker S.E."/>
        </authorList>
    </citation>
    <scope>NUCLEOTIDE SEQUENCE [LARGE SCALE GENOMIC DNA]</scope>
    <source>
        <strain evidence="13 14">CBS 121057</strain>
    </source>
</reference>
<proteinExistence type="inferred from homology"/>
<evidence type="ECO:0000256" key="6">
    <source>
        <dbReference type="ARBA" id="ARBA00022840"/>
    </source>
</evidence>
<dbReference type="OrthoDB" id="2020972at2759"/>
<gene>
    <name evidence="13" type="ORF">BO78DRAFT_336380</name>
</gene>
<dbReference type="PROSITE" id="PS51194">
    <property type="entry name" value="HELICASE_CTER"/>
    <property type="match status" value="1"/>
</dbReference>
<keyword evidence="14" id="KW-1185">Reference proteome</keyword>
<feature type="compositionally biased region" description="Polar residues" evidence="9">
    <location>
        <begin position="220"/>
        <end position="241"/>
    </location>
</feature>
<feature type="domain" description="Helicase C-terminal" evidence="12">
    <location>
        <begin position="1328"/>
        <end position="1487"/>
    </location>
</feature>
<dbReference type="GO" id="GO:0016887">
    <property type="term" value="F:ATP hydrolysis activity"/>
    <property type="evidence" value="ECO:0007669"/>
    <property type="project" value="InterPro"/>
</dbReference>
<feature type="region of interest" description="Disordered" evidence="9">
    <location>
        <begin position="118"/>
        <end position="242"/>
    </location>
</feature>
<dbReference type="VEuPathDB" id="FungiDB:BO78DRAFT_336380"/>
<dbReference type="GO" id="GO:0005634">
    <property type="term" value="C:nucleus"/>
    <property type="evidence" value="ECO:0007669"/>
    <property type="project" value="UniProtKB-SubCell"/>
</dbReference>
<dbReference type="GO" id="GO:0005524">
    <property type="term" value="F:ATP binding"/>
    <property type="evidence" value="ECO:0007669"/>
    <property type="project" value="UniProtKB-KW"/>
</dbReference>
<feature type="compositionally biased region" description="Basic and acidic residues" evidence="9">
    <location>
        <begin position="195"/>
        <end position="205"/>
    </location>
</feature>
<dbReference type="Pfam" id="PF00176">
    <property type="entry name" value="SNF2-rel_dom"/>
    <property type="match status" value="1"/>
</dbReference>
<evidence type="ECO:0000256" key="7">
    <source>
        <dbReference type="ARBA" id="ARBA00023125"/>
    </source>
</evidence>
<feature type="region of interest" description="Disordered" evidence="9">
    <location>
        <begin position="1672"/>
        <end position="1746"/>
    </location>
</feature>
<dbReference type="Pfam" id="PF00271">
    <property type="entry name" value="Helicase_C"/>
    <property type="match status" value="1"/>
</dbReference>
<feature type="compositionally biased region" description="Basic and acidic residues" evidence="9">
    <location>
        <begin position="1541"/>
        <end position="1550"/>
    </location>
</feature>
<feature type="compositionally biased region" description="Low complexity" evidence="9">
    <location>
        <begin position="1713"/>
        <end position="1735"/>
    </location>
</feature>
<comment type="similarity">
    <text evidence="2">Belongs to the SNF2/RAD54 helicase family.</text>
</comment>
<dbReference type="SUPFAM" id="SSF52540">
    <property type="entry name" value="P-loop containing nucleoside triphosphate hydrolases"/>
    <property type="match status" value="2"/>
</dbReference>
<dbReference type="SMART" id="SM00487">
    <property type="entry name" value="DEXDc"/>
    <property type="match status" value="1"/>
</dbReference>
<evidence type="ECO:0000256" key="3">
    <source>
        <dbReference type="ARBA" id="ARBA00022741"/>
    </source>
</evidence>
<keyword evidence="3" id="KW-0547">Nucleotide-binding</keyword>
<protein>
    <recommendedName>
        <fullName evidence="15">SNF2 family helicase/ATPase</fullName>
    </recommendedName>
</protein>
<dbReference type="InterPro" id="IPR044574">
    <property type="entry name" value="ARIP4-like"/>
</dbReference>
<feature type="compositionally biased region" description="Polar residues" evidence="9">
    <location>
        <begin position="1678"/>
        <end position="1712"/>
    </location>
</feature>
<feature type="region of interest" description="Disordered" evidence="9">
    <location>
        <begin position="1590"/>
        <end position="1648"/>
    </location>
</feature>
<dbReference type="InterPro" id="IPR000330">
    <property type="entry name" value="SNF2_N"/>
</dbReference>
<feature type="compositionally biased region" description="Low complexity" evidence="9">
    <location>
        <begin position="1592"/>
        <end position="1616"/>
    </location>
</feature>
<evidence type="ECO:0000256" key="9">
    <source>
        <dbReference type="SAM" id="MobiDB-lite"/>
    </source>
</evidence>
<feature type="compositionally biased region" description="Basic residues" evidence="9">
    <location>
        <begin position="602"/>
        <end position="613"/>
    </location>
</feature>
<keyword evidence="6" id="KW-0067">ATP-binding</keyword>
<evidence type="ECO:0008006" key="15">
    <source>
        <dbReference type="Google" id="ProtNLM"/>
    </source>
</evidence>
<dbReference type="PANTHER" id="PTHR45797">
    <property type="entry name" value="RAD54-LIKE"/>
    <property type="match status" value="1"/>
</dbReference>
<dbReference type="Gene3D" id="3.40.50.10810">
    <property type="entry name" value="Tandem AAA-ATPase domain"/>
    <property type="match status" value="1"/>
</dbReference>